<dbReference type="EMBL" id="JACEIK010214031">
    <property type="protein sequence ID" value="MCE5167698.1"/>
    <property type="molecule type" value="Genomic_DNA"/>
</dbReference>
<sequence length="140" mass="15054">KNGENGEEEEEEGCAVVSSFSGDGATEVEVWRLHVRRGSGGCCLVKETDAMSFPAREENRGLGFGWRSWCVAGKNERRERGLAAVRPVEREEGGCSPVTGKKPKGGRVVIVLSVLMVVWPAMEMGDGGDDGEREIGEEAA</sequence>
<accession>A0ABS8Y7Q0</accession>
<proteinExistence type="predicted"/>
<reference evidence="1 2" key="1">
    <citation type="journal article" date="2021" name="BMC Genomics">
        <title>Datura genome reveals duplications of psychoactive alkaloid biosynthetic genes and high mutation rate following tissue culture.</title>
        <authorList>
            <person name="Rajewski A."/>
            <person name="Carter-House D."/>
            <person name="Stajich J."/>
            <person name="Litt A."/>
        </authorList>
    </citation>
    <scope>NUCLEOTIDE SEQUENCE [LARGE SCALE GENOMIC DNA]</scope>
    <source>
        <strain evidence="1">AR-01</strain>
    </source>
</reference>
<evidence type="ECO:0000313" key="2">
    <source>
        <dbReference type="Proteomes" id="UP000823775"/>
    </source>
</evidence>
<name>A0ABS8Y7Q0_DATST</name>
<comment type="caution">
    <text evidence="1">The sequence shown here is derived from an EMBL/GenBank/DDBJ whole genome shotgun (WGS) entry which is preliminary data.</text>
</comment>
<protein>
    <submittedName>
        <fullName evidence="1">Uncharacterized protein</fullName>
    </submittedName>
</protein>
<keyword evidence="2" id="KW-1185">Reference proteome</keyword>
<gene>
    <name evidence="1" type="ORF">HAX54_017293</name>
</gene>
<organism evidence="1 2">
    <name type="scientific">Datura stramonium</name>
    <name type="common">Jimsonweed</name>
    <name type="synonym">Common thornapple</name>
    <dbReference type="NCBI Taxonomy" id="4076"/>
    <lineage>
        <taxon>Eukaryota</taxon>
        <taxon>Viridiplantae</taxon>
        <taxon>Streptophyta</taxon>
        <taxon>Embryophyta</taxon>
        <taxon>Tracheophyta</taxon>
        <taxon>Spermatophyta</taxon>
        <taxon>Magnoliopsida</taxon>
        <taxon>eudicotyledons</taxon>
        <taxon>Gunneridae</taxon>
        <taxon>Pentapetalae</taxon>
        <taxon>asterids</taxon>
        <taxon>lamiids</taxon>
        <taxon>Solanales</taxon>
        <taxon>Solanaceae</taxon>
        <taxon>Solanoideae</taxon>
        <taxon>Datureae</taxon>
        <taxon>Datura</taxon>
    </lineage>
</organism>
<feature type="non-terminal residue" evidence="1">
    <location>
        <position position="140"/>
    </location>
</feature>
<feature type="non-terminal residue" evidence="1">
    <location>
        <position position="1"/>
    </location>
</feature>
<dbReference type="Proteomes" id="UP000823775">
    <property type="component" value="Unassembled WGS sequence"/>
</dbReference>
<evidence type="ECO:0000313" key="1">
    <source>
        <dbReference type="EMBL" id="MCE5167698.1"/>
    </source>
</evidence>